<dbReference type="InterPro" id="IPR050364">
    <property type="entry name" value="Cytochrome_P450_fung"/>
</dbReference>
<dbReference type="GO" id="GO:0016705">
    <property type="term" value="F:oxidoreductase activity, acting on paired donors, with incorporation or reduction of molecular oxygen"/>
    <property type="evidence" value="ECO:0007669"/>
    <property type="project" value="InterPro"/>
</dbReference>
<dbReference type="PRINTS" id="PR00385">
    <property type="entry name" value="P450"/>
</dbReference>
<dbReference type="SUPFAM" id="SSF48264">
    <property type="entry name" value="Cytochrome P450"/>
    <property type="match status" value="1"/>
</dbReference>
<dbReference type="PANTHER" id="PTHR46300">
    <property type="entry name" value="P450, PUTATIVE (EUROFUNG)-RELATED-RELATED"/>
    <property type="match status" value="1"/>
</dbReference>
<keyword evidence="7 13" id="KW-0479">Metal-binding</keyword>
<protein>
    <submittedName>
        <fullName evidence="15">Cytochrome P450</fullName>
    </submittedName>
</protein>
<evidence type="ECO:0000256" key="4">
    <source>
        <dbReference type="ARBA" id="ARBA00010617"/>
    </source>
</evidence>
<proteinExistence type="inferred from homology"/>
<dbReference type="InterPro" id="IPR001128">
    <property type="entry name" value="Cyt_P450"/>
</dbReference>
<evidence type="ECO:0000256" key="9">
    <source>
        <dbReference type="ARBA" id="ARBA00023002"/>
    </source>
</evidence>
<evidence type="ECO:0000256" key="12">
    <source>
        <dbReference type="ARBA" id="ARBA00023136"/>
    </source>
</evidence>
<dbReference type="PRINTS" id="PR00463">
    <property type="entry name" value="EP450I"/>
</dbReference>
<dbReference type="GO" id="GO:0016020">
    <property type="term" value="C:membrane"/>
    <property type="evidence" value="ECO:0007669"/>
    <property type="project" value="UniProtKB-SubCell"/>
</dbReference>
<accession>A0A5C3P5J1</accession>
<evidence type="ECO:0000256" key="8">
    <source>
        <dbReference type="ARBA" id="ARBA00022989"/>
    </source>
</evidence>
<dbReference type="EMBL" id="ML211385">
    <property type="protein sequence ID" value="TFK83550.1"/>
    <property type="molecule type" value="Genomic_DNA"/>
</dbReference>
<evidence type="ECO:0000256" key="11">
    <source>
        <dbReference type="ARBA" id="ARBA00023033"/>
    </source>
</evidence>
<organism evidence="15 16">
    <name type="scientific">Polyporus arcularius HHB13444</name>
    <dbReference type="NCBI Taxonomy" id="1314778"/>
    <lineage>
        <taxon>Eukaryota</taxon>
        <taxon>Fungi</taxon>
        <taxon>Dikarya</taxon>
        <taxon>Basidiomycota</taxon>
        <taxon>Agaricomycotina</taxon>
        <taxon>Agaricomycetes</taxon>
        <taxon>Polyporales</taxon>
        <taxon>Polyporaceae</taxon>
        <taxon>Polyporus</taxon>
    </lineage>
</organism>
<evidence type="ECO:0000256" key="2">
    <source>
        <dbReference type="ARBA" id="ARBA00004167"/>
    </source>
</evidence>
<dbReference type="PANTHER" id="PTHR46300:SF7">
    <property type="entry name" value="P450, PUTATIVE (EUROFUNG)-RELATED"/>
    <property type="match status" value="1"/>
</dbReference>
<dbReference type="GO" id="GO:0005506">
    <property type="term" value="F:iron ion binding"/>
    <property type="evidence" value="ECO:0007669"/>
    <property type="project" value="InterPro"/>
</dbReference>
<keyword evidence="5 13" id="KW-0349">Heme</keyword>
<sequence>MRFVEVTHMPTWALALVLLAFSYAFSLVKWRRRSRGLPLPPGPKSWPFIGNLAHMGKPEPWKAHHELSQQYGELVYLPVMGQSIAILGSARVITELLDKRSAVTSDHPQSVLIPLTGQSGNFSLMPHTPWWQRHRRAFWQFFLPAASEQYRPIQRESTKVFLRKLLDEPEDLVEHIRFSFTAAVVKIVFGLEVADKNDQYIAMMEKDLEAGDAFVSGRYYVEFLPFLRYVPSWVPGAGFQKDFAEWRYAAEWVRNVMVAKTKEGMVDGTTSQSVVAQLLERIDKEASLNTPEELEIVKNVALTSYAAGADTTYATLQTFFMAMAVNPDVQKKAQAELDAVVGPDRLPDHSDRADLPYINALVKEALRWAPVLPFSIPHGATEDIEYDGYFIPAGTILIPNTWACLHDPEAYPDPDRFMPERFLKNDEVDPDVCDPARFAFGYGRRICPGRYFADASLFINIAMVLHVFNITPPLDKDGHPIPIELKMASSLVSYPEDCRCTIRPRSEHARELILANATRTDA</sequence>
<name>A0A5C3P5J1_9APHY</name>
<dbReference type="InParanoid" id="A0A5C3P5J1"/>
<feature type="binding site" description="axial binding residue" evidence="13">
    <location>
        <position position="447"/>
    </location>
    <ligand>
        <name>heme</name>
        <dbReference type="ChEBI" id="CHEBI:30413"/>
    </ligand>
    <ligandPart>
        <name>Fe</name>
        <dbReference type="ChEBI" id="CHEBI:18248"/>
    </ligandPart>
</feature>
<evidence type="ECO:0000256" key="7">
    <source>
        <dbReference type="ARBA" id="ARBA00022723"/>
    </source>
</evidence>
<dbReference type="InterPro" id="IPR002401">
    <property type="entry name" value="Cyt_P450_E_grp-I"/>
</dbReference>
<dbReference type="InterPro" id="IPR036396">
    <property type="entry name" value="Cyt_P450_sf"/>
</dbReference>
<dbReference type="InterPro" id="IPR017972">
    <property type="entry name" value="Cyt_P450_CS"/>
</dbReference>
<keyword evidence="10 13" id="KW-0408">Iron</keyword>
<dbReference type="Gene3D" id="1.10.630.10">
    <property type="entry name" value="Cytochrome P450"/>
    <property type="match status" value="1"/>
</dbReference>
<gene>
    <name evidence="15" type="ORF">K466DRAFT_665759</name>
</gene>
<evidence type="ECO:0000256" key="6">
    <source>
        <dbReference type="ARBA" id="ARBA00022692"/>
    </source>
</evidence>
<comment type="subcellular location">
    <subcellularLocation>
        <location evidence="2">Membrane</location>
        <topology evidence="2">Single-pass membrane protein</topology>
    </subcellularLocation>
</comment>
<evidence type="ECO:0000256" key="1">
    <source>
        <dbReference type="ARBA" id="ARBA00001971"/>
    </source>
</evidence>
<evidence type="ECO:0000313" key="15">
    <source>
        <dbReference type="EMBL" id="TFK83550.1"/>
    </source>
</evidence>
<dbReference type="GO" id="GO:0004497">
    <property type="term" value="F:monooxygenase activity"/>
    <property type="evidence" value="ECO:0007669"/>
    <property type="project" value="UniProtKB-KW"/>
</dbReference>
<dbReference type="PROSITE" id="PS00086">
    <property type="entry name" value="CYTOCHROME_P450"/>
    <property type="match status" value="1"/>
</dbReference>
<dbReference type="GO" id="GO:0020037">
    <property type="term" value="F:heme binding"/>
    <property type="evidence" value="ECO:0007669"/>
    <property type="project" value="InterPro"/>
</dbReference>
<dbReference type="Pfam" id="PF00067">
    <property type="entry name" value="p450"/>
    <property type="match status" value="1"/>
</dbReference>
<keyword evidence="9 14" id="KW-0560">Oxidoreductase</keyword>
<keyword evidence="12" id="KW-0472">Membrane</keyword>
<evidence type="ECO:0000313" key="16">
    <source>
        <dbReference type="Proteomes" id="UP000308197"/>
    </source>
</evidence>
<keyword evidence="8" id="KW-1133">Transmembrane helix</keyword>
<keyword evidence="16" id="KW-1185">Reference proteome</keyword>
<dbReference type="Proteomes" id="UP000308197">
    <property type="component" value="Unassembled WGS sequence"/>
</dbReference>
<comment type="pathway">
    <text evidence="3">Secondary metabolite biosynthesis.</text>
</comment>
<comment type="cofactor">
    <cofactor evidence="1 13">
        <name>heme</name>
        <dbReference type="ChEBI" id="CHEBI:30413"/>
    </cofactor>
</comment>
<keyword evidence="6" id="KW-0812">Transmembrane</keyword>
<comment type="similarity">
    <text evidence="4 14">Belongs to the cytochrome P450 family.</text>
</comment>
<dbReference type="AlphaFoldDB" id="A0A5C3P5J1"/>
<evidence type="ECO:0000256" key="3">
    <source>
        <dbReference type="ARBA" id="ARBA00005179"/>
    </source>
</evidence>
<reference evidence="15 16" key="1">
    <citation type="journal article" date="2019" name="Nat. Ecol. Evol.">
        <title>Megaphylogeny resolves global patterns of mushroom evolution.</title>
        <authorList>
            <person name="Varga T."/>
            <person name="Krizsan K."/>
            <person name="Foldi C."/>
            <person name="Dima B."/>
            <person name="Sanchez-Garcia M."/>
            <person name="Sanchez-Ramirez S."/>
            <person name="Szollosi G.J."/>
            <person name="Szarkandi J.G."/>
            <person name="Papp V."/>
            <person name="Albert L."/>
            <person name="Andreopoulos W."/>
            <person name="Angelini C."/>
            <person name="Antonin V."/>
            <person name="Barry K.W."/>
            <person name="Bougher N.L."/>
            <person name="Buchanan P."/>
            <person name="Buyck B."/>
            <person name="Bense V."/>
            <person name="Catcheside P."/>
            <person name="Chovatia M."/>
            <person name="Cooper J."/>
            <person name="Damon W."/>
            <person name="Desjardin D."/>
            <person name="Finy P."/>
            <person name="Geml J."/>
            <person name="Haridas S."/>
            <person name="Hughes K."/>
            <person name="Justo A."/>
            <person name="Karasinski D."/>
            <person name="Kautmanova I."/>
            <person name="Kiss B."/>
            <person name="Kocsube S."/>
            <person name="Kotiranta H."/>
            <person name="LaButti K.M."/>
            <person name="Lechner B.E."/>
            <person name="Liimatainen K."/>
            <person name="Lipzen A."/>
            <person name="Lukacs Z."/>
            <person name="Mihaltcheva S."/>
            <person name="Morgado L.N."/>
            <person name="Niskanen T."/>
            <person name="Noordeloos M.E."/>
            <person name="Ohm R.A."/>
            <person name="Ortiz-Santana B."/>
            <person name="Ovrebo C."/>
            <person name="Racz N."/>
            <person name="Riley R."/>
            <person name="Savchenko A."/>
            <person name="Shiryaev A."/>
            <person name="Soop K."/>
            <person name="Spirin V."/>
            <person name="Szebenyi C."/>
            <person name="Tomsovsky M."/>
            <person name="Tulloss R.E."/>
            <person name="Uehling J."/>
            <person name="Grigoriev I.V."/>
            <person name="Vagvolgyi C."/>
            <person name="Papp T."/>
            <person name="Martin F.M."/>
            <person name="Miettinen O."/>
            <person name="Hibbett D.S."/>
            <person name="Nagy L.G."/>
        </authorList>
    </citation>
    <scope>NUCLEOTIDE SEQUENCE [LARGE SCALE GENOMIC DNA]</scope>
    <source>
        <strain evidence="15 16">HHB13444</strain>
    </source>
</reference>
<dbReference type="CDD" id="cd11065">
    <property type="entry name" value="CYP64-like"/>
    <property type="match status" value="1"/>
</dbReference>
<evidence type="ECO:0000256" key="10">
    <source>
        <dbReference type="ARBA" id="ARBA00023004"/>
    </source>
</evidence>
<evidence type="ECO:0000256" key="5">
    <source>
        <dbReference type="ARBA" id="ARBA00022617"/>
    </source>
</evidence>
<dbReference type="STRING" id="1314778.A0A5C3P5J1"/>
<evidence type="ECO:0000256" key="13">
    <source>
        <dbReference type="PIRSR" id="PIRSR602401-1"/>
    </source>
</evidence>
<evidence type="ECO:0000256" key="14">
    <source>
        <dbReference type="RuleBase" id="RU000461"/>
    </source>
</evidence>
<keyword evidence="11 14" id="KW-0503">Monooxygenase</keyword>